<feature type="transmembrane region" description="Helical" evidence="1">
    <location>
        <begin position="94"/>
        <end position="113"/>
    </location>
</feature>
<gene>
    <name evidence="2" type="ORF">CO057_00220</name>
</gene>
<evidence type="ECO:0008006" key="4">
    <source>
        <dbReference type="Google" id="ProtNLM"/>
    </source>
</evidence>
<name>A0A2M8EQI0_9BACT</name>
<feature type="transmembrane region" description="Helical" evidence="1">
    <location>
        <begin position="36"/>
        <end position="53"/>
    </location>
</feature>
<sequence length="291" mass="34252">ILNPLNRLQAFLNLFLNPFIDRFPHIPWYYDLTYGIRYWLPILATIATIIFLFKTKESKLNPYKVWLVGLILSIFLVSTIFVFNGIIGHEQQEFALRLLQCFYVSSLPILAILIFRPKSKLEKPYLQFTVLAFFSFLLTISWYFSYPQYNIKYPFFAPSVSAVDIYTVNYMHERAGGEPYIVLSNQMTSAAALQELGFLMYHTIEGEEVLWYALPTGGDLYQRFTRVLAEPENADEILNYISEQTGVKRIYIVLHMYWPWDIDVLKNLNQGSNTELHINNEIYLFEYIYED</sequence>
<feature type="transmembrane region" description="Helical" evidence="1">
    <location>
        <begin position="65"/>
        <end position="88"/>
    </location>
</feature>
<comment type="caution">
    <text evidence="2">The sequence shown here is derived from an EMBL/GenBank/DDBJ whole genome shotgun (WGS) entry which is preliminary data.</text>
</comment>
<dbReference type="AlphaFoldDB" id="A0A2M8EQI0"/>
<accession>A0A2M8EQI0</accession>
<feature type="transmembrane region" description="Helical" evidence="1">
    <location>
        <begin position="125"/>
        <end position="144"/>
    </location>
</feature>
<evidence type="ECO:0000256" key="1">
    <source>
        <dbReference type="SAM" id="Phobius"/>
    </source>
</evidence>
<keyword evidence="1" id="KW-0812">Transmembrane</keyword>
<feature type="non-terminal residue" evidence="2">
    <location>
        <position position="1"/>
    </location>
</feature>
<evidence type="ECO:0000313" key="3">
    <source>
        <dbReference type="Proteomes" id="UP000230251"/>
    </source>
</evidence>
<evidence type="ECO:0000313" key="2">
    <source>
        <dbReference type="EMBL" id="PJC24937.1"/>
    </source>
</evidence>
<proteinExistence type="predicted"/>
<dbReference type="Proteomes" id="UP000230251">
    <property type="component" value="Unassembled WGS sequence"/>
</dbReference>
<keyword evidence="1" id="KW-1133">Transmembrane helix</keyword>
<dbReference type="EMBL" id="PFSI01000005">
    <property type="protein sequence ID" value="PJC24937.1"/>
    <property type="molecule type" value="Genomic_DNA"/>
</dbReference>
<keyword evidence="1" id="KW-0472">Membrane</keyword>
<protein>
    <recommendedName>
        <fullName evidence="4">Glycosyltransferase RgtA/B/C/D-like domain-containing protein</fullName>
    </recommendedName>
</protein>
<organism evidence="2 3">
    <name type="scientific">Candidatus Uhrbacteria bacterium CG_4_9_14_0_2_um_filter_41_50</name>
    <dbReference type="NCBI Taxonomy" id="1975031"/>
    <lineage>
        <taxon>Bacteria</taxon>
        <taxon>Candidatus Uhriibacteriota</taxon>
    </lineage>
</organism>
<reference evidence="3" key="1">
    <citation type="submission" date="2017-09" db="EMBL/GenBank/DDBJ databases">
        <title>Depth-based differentiation of microbial function through sediment-hosted aquifers and enrichment of novel symbionts in the deep terrestrial subsurface.</title>
        <authorList>
            <person name="Probst A.J."/>
            <person name="Ladd B."/>
            <person name="Jarett J.K."/>
            <person name="Geller-Mcgrath D.E."/>
            <person name="Sieber C.M.K."/>
            <person name="Emerson J.B."/>
            <person name="Anantharaman K."/>
            <person name="Thomas B.C."/>
            <person name="Malmstrom R."/>
            <person name="Stieglmeier M."/>
            <person name="Klingl A."/>
            <person name="Woyke T."/>
            <person name="Ryan C.M."/>
            <person name="Banfield J.F."/>
        </authorList>
    </citation>
    <scope>NUCLEOTIDE SEQUENCE [LARGE SCALE GENOMIC DNA]</scope>
</reference>